<dbReference type="Proteomes" id="UP000824998">
    <property type="component" value="Unassembled WGS sequence"/>
</dbReference>
<evidence type="ECO:0000259" key="1">
    <source>
        <dbReference type="Pfam" id="PF25545"/>
    </source>
</evidence>
<proteinExistence type="predicted"/>
<dbReference type="Pfam" id="PF25545">
    <property type="entry name" value="DUF7924"/>
    <property type="match status" value="2"/>
</dbReference>
<dbReference type="EMBL" id="MU251875">
    <property type="protein sequence ID" value="KAG9228695.1"/>
    <property type="molecule type" value="Genomic_DNA"/>
</dbReference>
<feature type="domain" description="DUF7924" evidence="1">
    <location>
        <begin position="1"/>
        <end position="60"/>
    </location>
</feature>
<comment type="caution">
    <text evidence="2">The sequence shown here is derived from an EMBL/GenBank/DDBJ whole genome shotgun (WGS) entry which is preliminary data.</text>
</comment>
<organism evidence="2 3">
    <name type="scientific">Amylocarpus encephaloides</name>
    <dbReference type="NCBI Taxonomy" id="45428"/>
    <lineage>
        <taxon>Eukaryota</taxon>
        <taxon>Fungi</taxon>
        <taxon>Dikarya</taxon>
        <taxon>Ascomycota</taxon>
        <taxon>Pezizomycotina</taxon>
        <taxon>Leotiomycetes</taxon>
        <taxon>Helotiales</taxon>
        <taxon>Helotiales incertae sedis</taxon>
        <taxon>Amylocarpus</taxon>
    </lineage>
</organism>
<name>A0A9P7Y926_9HELO</name>
<dbReference type="PANTHER" id="PTHR42470:SF2">
    <property type="match status" value="1"/>
</dbReference>
<accession>A0A9P7Y926</accession>
<sequence length="264" mass="30125">MATWQMYLAFLTCEVKCGATTLDITDRQNAHSMTLAVRGVVKLFRLVKREKELHQESSRFQFRTIIVRWEQDLLLPPPDPQIRFHGTREGKEKWSAYKFTKNIYDIWMPTQLKRICSVIDDLPLDLDSRGLESHHLPDQSSHDATYLVEGADNQPSRVGSGDITPDTSLSQRIEGGAFKKPRNRGDITKSDWKARLVDLHFAKELNTVPIELVTELYFAIHSGGGASRLDSLNAHADNRQTANTKRGHMLRFGDIPTVFAPEYY</sequence>
<evidence type="ECO:0000313" key="3">
    <source>
        <dbReference type="Proteomes" id="UP000824998"/>
    </source>
</evidence>
<gene>
    <name evidence="2" type="ORF">BJ875DRAFT_525764</name>
</gene>
<dbReference type="PANTHER" id="PTHR42470">
    <property type="entry name" value="VAST DOMAIN-CONTAINING PROTEIN"/>
    <property type="match status" value="1"/>
</dbReference>
<protein>
    <recommendedName>
        <fullName evidence="1">DUF7924 domain-containing protein</fullName>
    </recommendedName>
</protein>
<dbReference type="InterPro" id="IPR057684">
    <property type="entry name" value="DUF7924"/>
</dbReference>
<dbReference type="OrthoDB" id="5132737at2759"/>
<keyword evidence="3" id="KW-1185">Reference proteome</keyword>
<reference evidence="2" key="1">
    <citation type="journal article" date="2021" name="IMA Fungus">
        <title>Genomic characterization of three marine fungi, including Emericellopsis atlantica sp. nov. with signatures of a generalist lifestyle and marine biomass degradation.</title>
        <authorList>
            <person name="Hagestad O.C."/>
            <person name="Hou L."/>
            <person name="Andersen J.H."/>
            <person name="Hansen E.H."/>
            <person name="Altermark B."/>
            <person name="Li C."/>
            <person name="Kuhnert E."/>
            <person name="Cox R.J."/>
            <person name="Crous P.W."/>
            <person name="Spatafora J.W."/>
            <person name="Lail K."/>
            <person name="Amirebrahimi M."/>
            <person name="Lipzen A."/>
            <person name="Pangilinan J."/>
            <person name="Andreopoulos W."/>
            <person name="Hayes R.D."/>
            <person name="Ng V."/>
            <person name="Grigoriev I.V."/>
            <person name="Jackson S.A."/>
            <person name="Sutton T.D.S."/>
            <person name="Dobson A.D.W."/>
            <person name="Rama T."/>
        </authorList>
    </citation>
    <scope>NUCLEOTIDE SEQUENCE</scope>
    <source>
        <strain evidence="2">TRa018bII</strain>
    </source>
</reference>
<dbReference type="AlphaFoldDB" id="A0A9P7Y926"/>
<feature type="domain" description="DUF7924" evidence="1">
    <location>
        <begin position="87"/>
        <end position="119"/>
    </location>
</feature>
<evidence type="ECO:0000313" key="2">
    <source>
        <dbReference type="EMBL" id="KAG9228695.1"/>
    </source>
</evidence>